<comment type="function">
    <text evidence="1">Condensation of UDP-2,3-diacylglucosamine and 2,3-diacylglucosamine-1-phosphate to form lipid A disaccharide, a precursor of lipid A, a phosphorylated glycolipid that anchors the lipopolysaccharide to the outer membrane of the cell.</text>
</comment>
<dbReference type="OrthoDB" id="9801642at2"/>
<evidence type="ECO:0000313" key="11">
    <source>
        <dbReference type="EMBL" id="KAB2810033.1"/>
    </source>
</evidence>
<dbReference type="RefSeq" id="WP_151667534.1">
    <property type="nucleotide sequence ID" value="NZ_WBVO01000006.1"/>
</dbReference>
<comment type="catalytic activity">
    <reaction evidence="9">
        <text>a lipid X + a UDP-2-N,3-O-bis[(3R)-3-hydroxyacyl]-alpha-D-glucosamine = a lipid A disaccharide + UDP + H(+)</text>
        <dbReference type="Rhea" id="RHEA:67828"/>
        <dbReference type="ChEBI" id="CHEBI:15378"/>
        <dbReference type="ChEBI" id="CHEBI:58223"/>
        <dbReference type="ChEBI" id="CHEBI:137748"/>
        <dbReference type="ChEBI" id="CHEBI:176338"/>
        <dbReference type="ChEBI" id="CHEBI:176343"/>
        <dbReference type="EC" id="2.4.1.182"/>
    </reaction>
</comment>
<dbReference type="SUPFAM" id="SSF53756">
    <property type="entry name" value="UDP-Glycosyltransferase/glycogen phosphorylase"/>
    <property type="match status" value="1"/>
</dbReference>
<dbReference type="InterPro" id="IPR003835">
    <property type="entry name" value="Glyco_trans_19"/>
</dbReference>
<dbReference type="EC" id="2.4.1.182" evidence="2 10"/>
<accession>A0A6N6RH13</accession>
<evidence type="ECO:0000313" key="12">
    <source>
        <dbReference type="Proteomes" id="UP000468650"/>
    </source>
</evidence>
<evidence type="ECO:0000256" key="5">
    <source>
        <dbReference type="ARBA" id="ARBA00022556"/>
    </source>
</evidence>
<dbReference type="GO" id="GO:0008915">
    <property type="term" value="F:lipid-A-disaccharide synthase activity"/>
    <property type="evidence" value="ECO:0007669"/>
    <property type="project" value="UniProtKB-UniRule"/>
</dbReference>
<dbReference type="EMBL" id="WBVO01000006">
    <property type="protein sequence ID" value="KAB2810033.1"/>
    <property type="molecule type" value="Genomic_DNA"/>
</dbReference>
<proteinExistence type="predicted"/>
<dbReference type="NCBIfam" id="TIGR00215">
    <property type="entry name" value="lpxB"/>
    <property type="match status" value="1"/>
</dbReference>
<keyword evidence="7 11" id="KW-0808">Transferase</keyword>
<dbReference type="GO" id="GO:0009245">
    <property type="term" value="P:lipid A biosynthetic process"/>
    <property type="evidence" value="ECO:0007669"/>
    <property type="project" value="UniProtKB-UniRule"/>
</dbReference>
<protein>
    <recommendedName>
        <fullName evidence="3 10">Lipid-A-disaccharide synthase</fullName>
        <ecNumber evidence="2 10">2.4.1.182</ecNumber>
    </recommendedName>
</protein>
<dbReference type="AlphaFoldDB" id="A0A6N6RH13"/>
<keyword evidence="6 11" id="KW-0328">Glycosyltransferase</keyword>
<dbReference type="Proteomes" id="UP000468650">
    <property type="component" value="Unassembled WGS sequence"/>
</dbReference>
<keyword evidence="4" id="KW-0444">Lipid biosynthesis</keyword>
<dbReference type="GO" id="GO:0016020">
    <property type="term" value="C:membrane"/>
    <property type="evidence" value="ECO:0007669"/>
    <property type="project" value="GOC"/>
</dbReference>
<evidence type="ECO:0000256" key="6">
    <source>
        <dbReference type="ARBA" id="ARBA00022676"/>
    </source>
</evidence>
<reference evidence="11 12" key="1">
    <citation type="submission" date="2019-09" db="EMBL/GenBank/DDBJ databases">
        <title>Genomes of family Cryomorphaceae.</title>
        <authorList>
            <person name="Bowman J.P."/>
        </authorList>
    </citation>
    <scope>NUCLEOTIDE SEQUENCE [LARGE SCALE GENOMIC DNA]</scope>
    <source>
        <strain evidence="11 12">LMG 25704</strain>
    </source>
</reference>
<gene>
    <name evidence="11" type="primary">lpxB</name>
    <name evidence="11" type="ORF">F8C67_09145</name>
</gene>
<dbReference type="PANTHER" id="PTHR30372:SF4">
    <property type="entry name" value="LIPID-A-DISACCHARIDE SYNTHASE, MITOCHONDRIAL-RELATED"/>
    <property type="match status" value="1"/>
</dbReference>
<evidence type="ECO:0000256" key="3">
    <source>
        <dbReference type="ARBA" id="ARBA00020902"/>
    </source>
</evidence>
<evidence type="ECO:0000256" key="10">
    <source>
        <dbReference type="NCBIfam" id="TIGR00215"/>
    </source>
</evidence>
<sequence>MKYYVIAGEASGDLHAANLMKAIVAGDENAEFRFWGGDQMAEVAGNPPEKHYKELAFMGFVEVIMNLRTILGNLKLAKADIEAFQPDALVLIDYPGFNMRIAEWAKKQGIRIYYYISPQIWAWKQNRVHALKRDVTKMLTILPFEQAFYRGFDMDVDYVGHPLLDAIQDQPAKSVADVLGNDDGRPVVALLPGSRKQEIKAMLNTMLEMPAKYPNYRFVVAGAPSQSRDFYDSLGLGKAELLMNKTYDLLSIAHAACVTSGTATLETALFNVPEVVCYRGNSISYQIAKRLVKVKYISLVNLIADREVVVELIQREMNAKRLSKELGQILEGPKRETMLEDYKVLRQLLGGGGASQRAAEIIIGDIQK</sequence>
<keyword evidence="5" id="KW-0441">Lipid A biosynthesis</keyword>
<evidence type="ECO:0000256" key="8">
    <source>
        <dbReference type="ARBA" id="ARBA00023098"/>
    </source>
</evidence>
<keyword evidence="12" id="KW-1185">Reference proteome</keyword>
<evidence type="ECO:0000256" key="9">
    <source>
        <dbReference type="ARBA" id="ARBA00048975"/>
    </source>
</evidence>
<comment type="caution">
    <text evidence="11">The sequence shown here is derived from an EMBL/GenBank/DDBJ whole genome shotgun (WGS) entry which is preliminary data.</text>
</comment>
<evidence type="ECO:0000256" key="7">
    <source>
        <dbReference type="ARBA" id="ARBA00022679"/>
    </source>
</evidence>
<keyword evidence="8" id="KW-0443">Lipid metabolism</keyword>
<evidence type="ECO:0000256" key="1">
    <source>
        <dbReference type="ARBA" id="ARBA00002056"/>
    </source>
</evidence>
<name>A0A6N6RH13_9FLAO</name>
<evidence type="ECO:0000256" key="2">
    <source>
        <dbReference type="ARBA" id="ARBA00012687"/>
    </source>
</evidence>
<dbReference type="PANTHER" id="PTHR30372">
    <property type="entry name" value="LIPID-A-DISACCHARIDE SYNTHASE"/>
    <property type="match status" value="1"/>
</dbReference>
<evidence type="ECO:0000256" key="4">
    <source>
        <dbReference type="ARBA" id="ARBA00022516"/>
    </source>
</evidence>
<organism evidence="11 12">
    <name type="scientific">Phaeocystidibacter luteus</name>
    <dbReference type="NCBI Taxonomy" id="911197"/>
    <lineage>
        <taxon>Bacteria</taxon>
        <taxon>Pseudomonadati</taxon>
        <taxon>Bacteroidota</taxon>
        <taxon>Flavobacteriia</taxon>
        <taxon>Flavobacteriales</taxon>
        <taxon>Phaeocystidibacteraceae</taxon>
        <taxon>Phaeocystidibacter</taxon>
    </lineage>
</organism>
<dbReference type="GO" id="GO:0005543">
    <property type="term" value="F:phospholipid binding"/>
    <property type="evidence" value="ECO:0007669"/>
    <property type="project" value="TreeGrafter"/>
</dbReference>
<dbReference type="Pfam" id="PF02684">
    <property type="entry name" value="LpxB"/>
    <property type="match status" value="1"/>
</dbReference>